<evidence type="ECO:0000313" key="7">
    <source>
        <dbReference type="Ensembl" id="ENSACAP00000030736.1"/>
    </source>
</evidence>
<dbReference type="GO" id="GO:0005737">
    <property type="term" value="C:cytoplasm"/>
    <property type="evidence" value="ECO:0007669"/>
    <property type="project" value="UniProtKB-SubCell"/>
</dbReference>
<evidence type="ECO:0000313" key="8">
    <source>
        <dbReference type="Proteomes" id="UP000001646"/>
    </source>
</evidence>
<reference evidence="7" key="3">
    <citation type="submission" date="2025-09" db="UniProtKB">
        <authorList>
            <consortium name="Ensembl"/>
        </authorList>
    </citation>
    <scope>IDENTIFICATION</scope>
</reference>
<evidence type="ECO:0000256" key="5">
    <source>
        <dbReference type="RuleBase" id="RU361155"/>
    </source>
</evidence>
<dbReference type="SUPFAM" id="SSF52540">
    <property type="entry name" value="P-loop containing nucleoside triphosphate hydrolases"/>
    <property type="match status" value="1"/>
</dbReference>
<name>A0A803T696_ANOCA</name>
<dbReference type="InterPro" id="IPR000863">
    <property type="entry name" value="Sulfotransferase_dom"/>
</dbReference>
<dbReference type="EC" id="2.8.2.-" evidence="5"/>
<dbReference type="Proteomes" id="UP000001646">
    <property type="component" value="Unplaced"/>
</dbReference>
<evidence type="ECO:0000256" key="1">
    <source>
        <dbReference type="ARBA" id="ARBA00004496"/>
    </source>
</evidence>
<dbReference type="GeneTree" id="ENSGT00940000157101"/>
<comment type="subcellular location">
    <subcellularLocation>
        <location evidence="1">Cytoplasm</location>
    </subcellularLocation>
</comment>
<dbReference type="AlphaFoldDB" id="A0A803T696"/>
<dbReference type="FunFam" id="3.40.50.300:FF:000433">
    <property type="entry name" value="Estrogen sulfotransferase"/>
    <property type="match status" value="1"/>
</dbReference>
<reference evidence="7" key="2">
    <citation type="submission" date="2025-08" db="UniProtKB">
        <authorList>
            <consortium name="Ensembl"/>
        </authorList>
    </citation>
    <scope>IDENTIFICATION</scope>
</reference>
<dbReference type="Ensembl" id="ENSACAT00000045823.1">
    <property type="protein sequence ID" value="ENSACAP00000030736.1"/>
    <property type="gene ID" value="ENSACAG00000006355.3"/>
</dbReference>
<evidence type="ECO:0000256" key="4">
    <source>
        <dbReference type="ARBA" id="ARBA00022679"/>
    </source>
</evidence>
<feature type="domain" description="Sulfotransferase" evidence="6">
    <location>
        <begin position="38"/>
        <end position="289"/>
    </location>
</feature>
<sequence length="296" mass="34280">MDPELPGDESWLVKTEGVPLPRQTTEKWDQISAFQARPDDLLICTFPKSGTSWIQEIVDIILHGGDLQKCDQLPIYERSPFIELFLPKPVVSGVDEAEAMPSPRVLKTHLPAPLLPPSFWKQNCKMIYLARNVKDNAVSTFNFHRMNKLLPNPGDWNNFLEDFIAGRCWYGSWFDHVCGWWEAKNHHPILYLFYEDMKEDLAREIKKVAQFMDVELPEPVLNRIVKHTKFESMKVNPAVNYTTVPDCLMDQTISPFMRKGIVGDWKEHFTVAQSERLDEICTQLLKESGLTFRTEL</sequence>
<evidence type="ECO:0000259" key="6">
    <source>
        <dbReference type="Pfam" id="PF00685"/>
    </source>
</evidence>
<dbReference type="Bgee" id="ENSACAG00000006355">
    <property type="expression patterns" value="Expressed in liver and 8 other cell types or tissues"/>
</dbReference>
<dbReference type="Pfam" id="PF00685">
    <property type="entry name" value="Sulfotransfer_1"/>
    <property type="match status" value="1"/>
</dbReference>
<proteinExistence type="inferred from homology"/>
<dbReference type="Gene3D" id="3.40.50.300">
    <property type="entry name" value="P-loop containing nucleotide triphosphate hydrolases"/>
    <property type="match status" value="1"/>
</dbReference>
<reference evidence="7" key="1">
    <citation type="submission" date="2009-12" db="EMBL/GenBank/DDBJ databases">
        <title>The Genome Sequence of Anolis carolinensis (Green Anole Lizard).</title>
        <authorList>
            <consortium name="The Genome Sequencing Platform"/>
            <person name="Di Palma F."/>
            <person name="Alfoldi J."/>
            <person name="Heiman D."/>
            <person name="Young S."/>
            <person name="Grabherr M."/>
            <person name="Johnson J."/>
            <person name="Lander E.S."/>
            <person name="Lindblad-Toh K."/>
        </authorList>
    </citation>
    <scope>NUCLEOTIDE SEQUENCE [LARGE SCALE GENOMIC DNA]</scope>
    <source>
        <strain evidence="7">JBL SC #1</strain>
    </source>
</reference>
<keyword evidence="4 5" id="KW-0808">Transferase</keyword>
<dbReference type="PANTHER" id="PTHR11783">
    <property type="entry name" value="SULFOTRANSFERASE SULT"/>
    <property type="match status" value="1"/>
</dbReference>
<accession>A0A803T696</accession>
<comment type="similarity">
    <text evidence="2 5">Belongs to the sulfotransferase 1 family.</text>
</comment>
<evidence type="ECO:0000256" key="3">
    <source>
        <dbReference type="ARBA" id="ARBA00022490"/>
    </source>
</evidence>
<keyword evidence="3" id="KW-0963">Cytoplasm</keyword>
<evidence type="ECO:0000256" key="2">
    <source>
        <dbReference type="ARBA" id="ARBA00005771"/>
    </source>
</evidence>
<dbReference type="InterPro" id="IPR027417">
    <property type="entry name" value="P-loop_NTPase"/>
</dbReference>
<protein>
    <recommendedName>
        <fullName evidence="5">Sulfotransferase</fullName>
        <ecNumber evidence="5">2.8.2.-</ecNumber>
    </recommendedName>
</protein>
<dbReference type="GO" id="GO:0008146">
    <property type="term" value="F:sulfotransferase activity"/>
    <property type="evidence" value="ECO:0007669"/>
    <property type="project" value="InterPro"/>
</dbReference>
<gene>
    <name evidence="7" type="primary">LOC100566571</name>
</gene>
<keyword evidence="8" id="KW-1185">Reference proteome</keyword>
<organism evidence="7 8">
    <name type="scientific">Anolis carolinensis</name>
    <name type="common">Green anole</name>
    <name type="synonym">American chameleon</name>
    <dbReference type="NCBI Taxonomy" id="28377"/>
    <lineage>
        <taxon>Eukaryota</taxon>
        <taxon>Metazoa</taxon>
        <taxon>Chordata</taxon>
        <taxon>Craniata</taxon>
        <taxon>Vertebrata</taxon>
        <taxon>Euteleostomi</taxon>
        <taxon>Lepidosauria</taxon>
        <taxon>Squamata</taxon>
        <taxon>Bifurcata</taxon>
        <taxon>Unidentata</taxon>
        <taxon>Episquamata</taxon>
        <taxon>Toxicofera</taxon>
        <taxon>Iguania</taxon>
        <taxon>Dactyloidae</taxon>
        <taxon>Anolis</taxon>
    </lineage>
</organism>